<comment type="similarity">
    <text evidence="1">Belongs to the methyltransferase superfamily.</text>
</comment>
<evidence type="ECO:0000259" key="4">
    <source>
        <dbReference type="Pfam" id="PF08241"/>
    </source>
</evidence>
<evidence type="ECO:0000256" key="3">
    <source>
        <dbReference type="ARBA" id="ARBA00022679"/>
    </source>
</evidence>
<dbReference type="EMBL" id="JAVDUI010000001">
    <property type="protein sequence ID" value="MDR6892734.1"/>
    <property type="molecule type" value="Genomic_DNA"/>
</dbReference>
<comment type="caution">
    <text evidence="5">The sequence shown here is derived from an EMBL/GenBank/DDBJ whole genome shotgun (WGS) entry which is preliminary data.</text>
</comment>
<protein>
    <submittedName>
        <fullName evidence="5">SAM-dependent methyltransferase</fullName>
    </submittedName>
</protein>
<dbReference type="InterPro" id="IPR051052">
    <property type="entry name" value="Diverse_substrate_MTase"/>
</dbReference>
<dbReference type="InterPro" id="IPR013216">
    <property type="entry name" value="Methyltransf_11"/>
</dbReference>
<dbReference type="Gene3D" id="3.40.50.150">
    <property type="entry name" value="Vaccinia Virus protein VP39"/>
    <property type="match status" value="1"/>
</dbReference>
<dbReference type="Pfam" id="PF08241">
    <property type="entry name" value="Methyltransf_11"/>
    <property type="match status" value="1"/>
</dbReference>
<feature type="domain" description="Methyltransferase type 11" evidence="4">
    <location>
        <begin position="56"/>
        <end position="148"/>
    </location>
</feature>
<dbReference type="PANTHER" id="PTHR44942:SF4">
    <property type="entry name" value="METHYLTRANSFERASE TYPE 11 DOMAIN-CONTAINING PROTEIN"/>
    <property type="match status" value="1"/>
</dbReference>
<proteinExistence type="inferred from homology"/>
<sequence length="265" mass="29217">MHHGPRVAPERRAELASAYAHGAGEYDLARPGYPAEIAGVCLSGLADTFGSLRVADVGAGTGIFTEQLRAVSDARGEAAEFVAVDISEAMLLRARDRGFPTRVASGEDTGLEAQSWHLVTYAQAWHWVDPVAAGVEAARLVRPKGRLALAWNQLDVTVPWVHRLSRIMRSGDVFYDPARPPRPGGRWRSPELTVARFSQRATPGQITELARTRSSWRTSSAAQRERTEANLSDYLRSELGFGEDDVLELPYISFVWTFVRSSRVD</sequence>
<evidence type="ECO:0000256" key="2">
    <source>
        <dbReference type="ARBA" id="ARBA00022603"/>
    </source>
</evidence>
<reference evidence="5" key="1">
    <citation type="submission" date="2023-07" db="EMBL/GenBank/DDBJ databases">
        <title>Sequencing the genomes of 1000 actinobacteria strains.</title>
        <authorList>
            <person name="Klenk H.-P."/>
        </authorList>
    </citation>
    <scope>NUCLEOTIDE SEQUENCE</scope>
    <source>
        <strain evidence="5">DSM 13988</strain>
    </source>
</reference>
<gene>
    <name evidence="5" type="ORF">J2S35_001674</name>
</gene>
<keyword evidence="2 5" id="KW-0489">Methyltransferase</keyword>
<dbReference type="AlphaFoldDB" id="A0AAE4C7P4"/>
<name>A0AAE4C7P4_9MICC</name>
<evidence type="ECO:0000313" key="6">
    <source>
        <dbReference type="Proteomes" id="UP001247307"/>
    </source>
</evidence>
<dbReference type="PANTHER" id="PTHR44942">
    <property type="entry name" value="METHYLTRANSF_11 DOMAIN-CONTAINING PROTEIN"/>
    <property type="match status" value="1"/>
</dbReference>
<dbReference type="GO" id="GO:0008757">
    <property type="term" value="F:S-adenosylmethionine-dependent methyltransferase activity"/>
    <property type="evidence" value="ECO:0007669"/>
    <property type="project" value="InterPro"/>
</dbReference>
<keyword evidence="6" id="KW-1185">Reference proteome</keyword>
<organism evidence="5 6">
    <name type="scientific">Falsarthrobacter nasiphocae</name>
    <dbReference type="NCBI Taxonomy" id="189863"/>
    <lineage>
        <taxon>Bacteria</taxon>
        <taxon>Bacillati</taxon>
        <taxon>Actinomycetota</taxon>
        <taxon>Actinomycetes</taxon>
        <taxon>Micrococcales</taxon>
        <taxon>Micrococcaceae</taxon>
        <taxon>Falsarthrobacter</taxon>
    </lineage>
</organism>
<dbReference type="InterPro" id="IPR029063">
    <property type="entry name" value="SAM-dependent_MTases_sf"/>
</dbReference>
<evidence type="ECO:0000313" key="5">
    <source>
        <dbReference type="EMBL" id="MDR6892734.1"/>
    </source>
</evidence>
<evidence type="ECO:0000256" key="1">
    <source>
        <dbReference type="ARBA" id="ARBA00008361"/>
    </source>
</evidence>
<keyword evidence="3" id="KW-0808">Transferase</keyword>
<dbReference type="RefSeq" id="WP_309852225.1">
    <property type="nucleotide sequence ID" value="NZ_BAAAIU010000004.1"/>
</dbReference>
<dbReference type="Proteomes" id="UP001247307">
    <property type="component" value="Unassembled WGS sequence"/>
</dbReference>
<dbReference type="SUPFAM" id="SSF53335">
    <property type="entry name" value="S-adenosyl-L-methionine-dependent methyltransferases"/>
    <property type="match status" value="1"/>
</dbReference>
<dbReference type="CDD" id="cd02440">
    <property type="entry name" value="AdoMet_MTases"/>
    <property type="match status" value="1"/>
</dbReference>
<accession>A0AAE4C7P4</accession>
<dbReference type="GO" id="GO:0032259">
    <property type="term" value="P:methylation"/>
    <property type="evidence" value="ECO:0007669"/>
    <property type="project" value="UniProtKB-KW"/>
</dbReference>